<organism evidence="1 2">
    <name type="scientific">Spirulina subsalsa FACHB-351</name>
    <dbReference type="NCBI Taxonomy" id="234711"/>
    <lineage>
        <taxon>Bacteria</taxon>
        <taxon>Bacillati</taxon>
        <taxon>Cyanobacteriota</taxon>
        <taxon>Cyanophyceae</taxon>
        <taxon>Spirulinales</taxon>
        <taxon>Spirulinaceae</taxon>
        <taxon>Spirulina</taxon>
    </lineage>
</organism>
<dbReference type="CDD" id="cd10450">
    <property type="entry name" value="GIY-YIG_AtGrxS16_like"/>
    <property type="match status" value="1"/>
</dbReference>
<reference evidence="1 2" key="1">
    <citation type="submission" date="2021-08" db="EMBL/GenBank/DDBJ databases">
        <title>Draft genome sequence of Spirulina subsalsa with high tolerance to salinity and hype-accumulation of phycocyanin.</title>
        <authorList>
            <person name="Pei H."/>
            <person name="Jiang L."/>
        </authorList>
    </citation>
    <scope>NUCLEOTIDE SEQUENCE [LARGE SCALE GENOMIC DNA]</scope>
    <source>
        <strain evidence="1 2">FACHB-351</strain>
    </source>
</reference>
<evidence type="ECO:0000313" key="1">
    <source>
        <dbReference type="EMBL" id="MCW6035264.1"/>
    </source>
</evidence>
<evidence type="ECO:0000313" key="2">
    <source>
        <dbReference type="Proteomes" id="UP001526426"/>
    </source>
</evidence>
<proteinExistence type="predicted"/>
<dbReference type="EMBL" id="JAIHOM010000010">
    <property type="protein sequence ID" value="MCW6035264.1"/>
    <property type="molecule type" value="Genomic_DNA"/>
</dbReference>
<comment type="caution">
    <text evidence="1">The sequence shown here is derived from an EMBL/GenBank/DDBJ whole genome shotgun (WGS) entry which is preliminary data.</text>
</comment>
<accession>A0ABT3L182</accession>
<dbReference type="Proteomes" id="UP001526426">
    <property type="component" value="Unassembled WGS sequence"/>
</dbReference>
<dbReference type="InterPro" id="IPR049578">
    <property type="entry name" value="CAXIP1-like_GIY-YIG_dom"/>
</dbReference>
<name>A0ABT3L182_9CYAN</name>
<keyword evidence="2" id="KW-1185">Reference proteome</keyword>
<sequence length="178" mass="20831">MTPSEYPTLASLEFIPYLTEEGKIAESWHKKIGVYAIFDQQKTLQLVNYSRDIEVSLKQHLVRKPFNCYWLKIQTIDRPIRTILEEIKQAWLMENGAIPLGNDEEEGAWNNPIDAKFTLTEEEQEAYQKQDDLGKIKLLKKVARRLEAEILKQLEQRGVTLDMRFNPKLKEQGLLDLK</sequence>
<protein>
    <submittedName>
        <fullName evidence="1">GIY-YIG nuclease family protein</fullName>
    </submittedName>
</protein>
<gene>
    <name evidence="1" type="ORF">K4A83_03115</name>
</gene>